<sequence>MTTLLFAATLLCVLANAAIALADYARAGFVLRNSAEVRVPERALPWLATLKLAGAVGLVAGLAWEPWLGVAAGAGLTLFFVGAVAAHLRARVLHNVAFPGLYLLLAAAALAHLADRAAGG</sequence>
<gene>
    <name evidence="7" type="ORF">FH715_03460</name>
</gene>
<proteinExistence type="predicted"/>
<dbReference type="EMBL" id="VDGT01000002">
    <property type="protein sequence ID" value="TNM33431.1"/>
    <property type="molecule type" value="Genomic_DNA"/>
</dbReference>
<keyword evidence="4 5" id="KW-0472">Membrane</keyword>
<name>A0A5C4VC54_9ACTN</name>
<keyword evidence="2 5" id="KW-0812">Transmembrane</keyword>
<evidence type="ECO:0000256" key="3">
    <source>
        <dbReference type="ARBA" id="ARBA00022989"/>
    </source>
</evidence>
<feature type="chain" id="PRO_5022855995" evidence="6">
    <location>
        <begin position="23"/>
        <end position="120"/>
    </location>
</feature>
<dbReference type="Pfam" id="PF13564">
    <property type="entry name" value="DoxX_2"/>
    <property type="match status" value="1"/>
</dbReference>
<dbReference type="RefSeq" id="WP_139640529.1">
    <property type="nucleotide sequence ID" value="NZ_BAAAZS010000149.1"/>
</dbReference>
<keyword evidence="6" id="KW-0732">Signal</keyword>
<dbReference type="Proteomes" id="UP000311713">
    <property type="component" value="Unassembled WGS sequence"/>
</dbReference>
<keyword evidence="3 5" id="KW-1133">Transmembrane helix</keyword>
<accession>A0A5C4VC54</accession>
<dbReference type="AlphaFoldDB" id="A0A5C4VC54"/>
<organism evidence="7 8">
    <name type="scientific">Streptomyces sedi</name>
    <dbReference type="NCBI Taxonomy" id="555059"/>
    <lineage>
        <taxon>Bacteria</taxon>
        <taxon>Bacillati</taxon>
        <taxon>Actinomycetota</taxon>
        <taxon>Actinomycetes</taxon>
        <taxon>Kitasatosporales</taxon>
        <taxon>Streptomycetaceae</taxon>
        <taxon>Streptomyces</taxon>
    </lineage>
</organism>
<dbReference type="InterPro" id="IPR032808">
    <property type="entry name" value="DoxX"/>
</dbReference>
<feature type="transmembrane region" description="Helical" evidence="5">
    <location>
        <begin position="96"/>
        <end position="114"/>
    </location>
</feature>
<keyword evidence="8" id="KW-1185">Reference proteome</keyword>
<comment type="caution">
    <text evidence="7">The sequence shown here is derived from an EMBL/GenBank/DDBJ whole genome shotgun (WGS) entry which is preliminary data.</text>
</comment>
<evidence type="ECO:0000256" key="1">
    <source>
        <dbReference type="ARBA" id="ARBA00004141"/>
    </source>
</evidence>
<evidence type="ECO:0000313" key="7">
    <source>
        <dbReference type="EMBL" id="TNM33431.1"/>
    </source>
</evidence>
<evidence type="ECO:0000256" key="6">
    <source>
        <dbReference type="SAM" id="SignalP"/>
    </source>
</evidence>
<feature type="transmembrane region" description="Helical" evidence="5">
    <location>
        <begin position="71"/>
        <end position="90"/>
    </location>
</feature>
<protein>
    <submittedName>
        <fullName evidence="7">DoxX family protein</fullName>
    </submittedName>
</protein>
<evidence type="ECO:0000256" key="5">
    <source>
        <dbReference type="SAM" id="Phobius"/>
    </source>
</evidence>
<evidence type="ECO:0000256" key="2">
    <source>
        <dbReference type="ARBA" id="ARBA00022692"/>
    </source>
</evidence>
<comment type="subcellular location">
    <subcellularLocation>
        <location evidence="1">Membrane</location>
        <topology evidence="1">Multi-pass membrane protein</topology>
    </subcellularLocation>
</comment>
<feature type="transmembrane region" description="Helical" evidence="5">
    <location>
        <begin position="46"/>
        <end position="64"/>
    </location>
</feature>
<feature type="signal peptide" evidence="6">
    <location>
        <begin position="1"/>
        <end position="22"/>
    </location>
</feature>
<dbReference type="GO" id="GO:0016020">
    <property type="term" value="C:membrane"/>
    <property type="evidence" value="ECO:0007669"/>
    <property type="project" value="UniProtKB-SubCell"/>
</dbReference>
<dbReference type="OrthoDB" id="4337053at2"/>
<evidence type="ECO:0000256" key="4">
    <source>
        <dbReference type="ARBA" id="ARBA00023136"/>
    </source>
</evidence>
<evidence type="ECO:0000313" key="8">
    <source>
        <dbReference type="Proteomes" id="UP000311713"/>
    </source>
</evidence>
<reference evidence="7 8" key="1">
    <citation type="submission" date="2019-06" db="EMBL/GenBank/DDBJ databases">
        <title>Draft genome of Streptomyces sedi sp. JCM16909.</title>
        <authorList>
            <person name="Klykleung N."/>
            <person name="Tanasupawat S."/>
            <person name="Kudo T."/>
            <person name="Yuki M."/>
            <person name="Ohkuma M."/>
        </authorList>
    </citation>
    <scope>NUCLEOTIDE SEQUENCE [LARGE SCALE GENOMIC DNA]</scope>
    <source>
        <strain evidence="7 8">JCM 16909</strain>
    </source>
</reference>